<evidence type="ECO:0000256" key="1">
    <source>
        <dbReference type="SAM" id="Phobius"/>
    </source>
</evidence>
<dbReference type="OrthoDB" id="3576063at2"/>
<proteinExistence type="predicted"/>
<comment type="caution">
    <text evidence="3">The sequence shown here is derived from an EMBL/GenBank/DDBJ whole genome shotgun (WGS) entry which is preliminary data.</text>
</comment>
<dbReference type="CDD" id="cd11614">
    <property type="entry name" value="SAF_CpaB_FlgA_like"/>
    <property type="match status" value="1"/>
</dbReference>
<feature type="domain" description="SAF" evidence="2">
    <location>
        <begin position="55"/>
        <end position="113"/>
    </location>
</feature>
<evidence type="ECO:0000313" key="3">
    <source>
        <dbReference type="EMBL" id="TQM09805.1"/>
    </source>
</evidence>
<accession>A0A543DKM9</accession>
<name>A0A543DKM9_9PSEU</name>
<dbReference type="EMBL" id="VFPA01000003">
    <property type="protein sequence ID" value="TQM09805.1"/>
    <property type="molecule type" value="Genomic_DNA"/>
</dbReference>
<reference evidence="3 4" key="1">
    <citation type="submission" date="2019-06" db="EMBL/GenBank/DDBJ databases">
        <title>Sequencing the genomes of 1000 actinobacteria strains.</title>
        <authorList>
            <person name="Klenk H.-P."/>
        </authorList>
    </citation>
    <scope>NUCLEOTIDE SEQUENCE [LARGE SCALE GENOMIC DNA]</scope>
    <source>
        <strain evidence="3 4">DSM 45301</strain>
    </source>
</reference>
<sequence>MTATLPRPVDRTDAGPRPLRRRRSSRLLLLAVVLAVVGALLGVYAYRGAVSREGVVAVARPLPFGAVIQLTDLREVQLPPDTGLATVAWRDVNSVIGSFTATDLHVGQTLTPESVTSQRSPAPGQAVVGLSVDAGQVPATPLAPRDDVLVIVGSGSPPRRASVVHAGEVDVSGRRSIDVLVPQADAEELALASMENRVAIVLVGRG</sequence>
<organism evidence="3 4">
    <name type="scientific">Pseudonocardia kunmingensis</name>
    <dbReference type="NCBI Taxonomy" id="630975"/>
    <lineage>
        <taxon>Bacteria</taxon>
        <taxon>Bacillati</taxon>
        <taxon>Actinomycetota</taxon>
        <taxon>Actinomycetes</taxon>
        <taxon>Pseudonocardiales</taxon>
        <taxon>Pseudonocardiaceae</taxon>
        <taxon>Pseudonocardia</taxon>
    </lineage>
</organism>
<keyword evidence="4" id="KW-1185">Reference proteome</keyword>
<keyword evidence="1" id="KW-0472">Membrane</keyword>
<evidence type="ECO:0000259" key="2">
    <source>
        <dbReference type="Pfam" id="PF08666"/>
    </source>
</evidence>
<gene>
    <name evidence="3" type="ORF">FB558_5578</name>
</gene>
<keyword evidence="1" id="KW-0812">Transmembrane</keyword>
<dbReference type="InterPro" id="IPR013974">
    <property type="entry name" value="SAF"/>
</dbReference>
<keyword evidence="1" id="KW-1133">Transmembrane helix</keyword>
<dbReference type="AlphaFoldDB" id="A0A543DKM9"/>
<evidence type="ECO:0000313" key="4">
    <source>
        <dbReference type="Proteomes" id="UP000315677"/>
    </source>
</evidence>
<dbReference type="Pfam" id="PF08666">
    <property type="entry name" value="SAF"/>
    <property type="match status" value="1"/>
</dbReference>
<dbReference type="Proteomes" id="UP000315677">
    <property type="component" value="Unassembled WGS sequence"/>
</dbReference>
<protein>
    <submittedName>
        <fullName evidence="3">SAF domain-containing protein</fullName>
    </submittedName>
</protein>
<feature type="transmembrane region" description="Helical" evidence="1">
    <location>
        <begin position="27"/>
        <end position="46"/>
    </location>
</feature>